<sequence length="277" mass="31536">MKSVKNILSIAMMVISFITVIHAEEQISFDLAGTLEKAKNNNKQGLYDLAVLKQNGMYGVEKDLKGAIELYKRASALGHRSANHNLGLIYYKGEGVAVNYPEAAKWFSIAADRKVEDSQRNLLRMYYLKEVPRNEKKVEEILIDLAEKGQQKDIESLADYYYIDLDNMILAEQPTLLLAEKGVLKYQSRIAMIYLKSNIQNPDYVKAYNWFLKAAGRGDYKSKIGLASLYYGGLGVEKNQAESLKWFKSACRQNPVETFKIFKEIASKNDFQIPECE</sequence>
<dbReference type="EMBL" id="VXLD01000008">
    <property type="protein sequence ID" value="KAB1853608.1"/>
    <property type="molecule type" value="Genomic_DNA"/>
</dbReference>
<accession>A0A5N4WB04</accession>
<name>A0A5N4WB04_9GAMM</name>
<dbReference type="RefSeq" id="WP_051195102.1">
    <property type="nucleotide sequence ID" value="NZ_BBNK01000012.1"/>
</dbReference>
<dbReference type="SUPFAM" id="SSF81901">
    <property type="entry name" value="HCP-like"/>
    <property type="match status" value="2"/>
</dbReference>
<proteinExistence type="predicted"/>
<dbReference type="Gene3D" id="1.25.40.10">
    <property type="entry name" value="Tetratricopeptide repeat domain"/>
    <property type="match status" value="2"/>
</dbReference>
<dbReference type="InterPro" id="IPR050767">
    <property type="entry name" value="Sel1_AlgK"/>
</dbReference>
<organism evidence="1 2">
    <name type="scientific">Acinetobacter tandoii</name>
    <dbReference type="NCBI Taxonomy" id="202954"/>
    <lineage>
        <taxon>Bacteria</taxon>
        <taxon>Pseudomonadati</taxon>
        <taxon>Pseudomonadota</taxon>
        <taxon>Gammaproteobacteria</taxon>
        <taxon>Moraxellales</taxon>
        <taxon>Moraxellaceae</taxon>
        <taxon>Acinetobacter</taxon>
    </lineage>
</organism>
<dbReference type="AlphaFoldDB" id="A0A5N4WB04"/>
<dbReference type="InterPro" id="IPR006597">
    <property type="entry name" value="Sel1-like"/>
</dbReference>
<dbReference type="InterPro" id="IPR011990">
    <property type="entry name" value="TPR-like_helical_dom_sf"/>
</dbReference>
<comment type="caution">
    <text evidence="1">The sequence shown here is derived from an EMBL/GenBank/DDBJ whole genome shotgun (WGS) entry which is preliminary data.</text>
</comment>
<dbReference type="PANTHER" id="PTHR11102">
    <property type="entry name" value="SEL-1-LIKE PROTEIN"/>
    <property type="match status" value="1"/>
</dbReference>
<protein>
    <submittedName>
        <fullName evidence="1">Sel1 repeat family protein</fullName>
    </submittedName>
</protein>
<evidence type="ECO:0000313" key="1">
    <source>
        <dbReference type="EMBL" id="KAB1853608.1"/>
    </source>
</evidence>
<dbReference type="Pfam" id="PF08238">
    <property type="entry name" value="Sel1"/>
    <property type="match status" value="4"/>
</dbReference>
<reference evidence="1 2" key="1">
    <citation type="submission" date="2019-09" db="EMBL/GenBank/DDBJ databases">
        <title>Draft genome sequence of Acinetobacter tandoii W4-4-4 isolated from environmental water sample.</title>
        <authorList>
            <person name="Wee S.K."/>
            <person name="Yan B."/>
            <person name="Mustaffa S.B."/>
            <person name="Yap E.P.H."/>
        </authorList>
    </citation>
    <scope>NUCLEOTIDE SEQUENCE [LARGE SCALE GENOMIC DNA]</scope>
    <source>
        <strain evidence="1 2">W4-4-4</strain>
    </source>
</reference>
<evidence type="ECO:0000313" key="2">
    <source>
        <dbReference type="Proteomes" id="UP000325788"/>
    </source>
</evidence>
<dbReference type="PANTHER" id="PTHR11102:SF160">
    <property type="entry name" value="ERAD-ASSOCIATED E3 UBIQUITIN-PROTEIN LIGASE COMPONENT HRD3"/>
    <property type="match status" value="1"/>
</dbReference>
<gene>
    <name evidence="1" type="ORF">F4W09_12140</name>
</gene>
<dbReference type="SMART" id="SM00671">
    <property type="entry name" value="SEL1"/>
    <property type="match status" value="4"/>
</dbReference>
<dbReference type="Proteomes" id="UP000325788">
    <property type="component" value="Unassembled WGS sequence"/>
</dbReference>